<feature type="domain" description="HTH cro/C1-type" evidence="1">
    <location>
        <begin position="22"/>
        <end position="76"/>
    </location>
</feature>
<dbReference type="EMBL" id="JARJJS010000001">
    <property type="protein sequence ID" value="MDF4024642.1"/>
    <property type="molecule type" value="Genomic_DNA"/>
</dbReference>
<dbReference type="SUPFAM" id="SSF47413">
    <property type="entry name" value="lambda repressor-like DNA-binding domains"/>
    <property type="match status" value="1"/>
</dbReference>
<evidence type="ECO:0000313" key="2">
    <source>
        <dbReference type="EMBL" id="MDF4024642.1"/>
    </source>
</evidence>
<dbReference type="InterPro" id="IPR010982">
    <property type="entry name" value="Lambda_DNA-bd_dom_sf"/>
</dbReference>
<dbReference type="InterPro" id="IPR001387">
    <property type="entry name" value="Cro/C1-type_HTH"/>
</dbReference>
<dbReference type="CDD" id="cd00093">
    <property type="entry name" value="HTH_XRE"/>
    <property type="match status" value="1"/>
</dbReference>
<dbReference type="Gene3D" id="1.10.260.40">
    <property type="entry name" value="lambda repressor-like DNA-binding domains"/>
    <property type="match status" value="1"/>
</dbReference>
<protein>
    <submittedName>
        <fullName evidence="2">Helix-turn-helix transcriptional regulator</fullName>
    </submittedName>
</protein>
<organism evidence="2 3">
    <name type="scientific">Luteibacter sahnii</name>
    <dbReference type="NCBI Taxonomy" id="3021977"/>
    <lineage>
        <taxon>Bacteria</taxon>
        <taxon>Pseudomonadati</taxon>
        <taxon>Pseudomonadota</taxon>
        <taxon>Gammaproteobacteria</taxon>
        <taxon>Lysobacterales</taxon>
        <taxon>Rhodanobacteraceae</taxon>
        <taxon>Luteibacter</taxon>
    </lineage>
</organism>
<reference evidence="2 3" key="1">
    <citation type="journal article" date="2024" name="Curr. Microbiol.">
        <title>Luteibacter sahnii sp. nov., A Novel Yellow-Colored Xanthomonadin Pigment Producing Probiotic Bacterium from Healthy Rice Seed Microbiome.</title>
        <authorList>
            <person name="Jaiswal G."/>
            <person name="Rana R."/>
            <person name="Nayak P.K."/>
            <person name="Chouhan R."/>
            <person name="Gandhi S.G."/>
            <person name="Patel H.K."/>
            <person name="Patil P.B."/>
        </authorList>
    </citation>
    <scope>NUCLEOTIDE SEQUENCE [LARGE SCALE GENOMIC DNA]</scope>
    <source>
        <strain evidence="2 3">PPL201</strain>
    </source>
</reference>
<dbReference type="PROSITE" id="PS50943">
    <property type="entry name" value="HTH_CROC1"/>
    <property type="match status" value="1"/>
</dbReference>
<gene>
    <name evidence="2" type="ORF">P3W24_06685</name>
</gene>
<evidence type="ECO:0000259" key="1">
    <source>
        <dbReference type="PROSITE" id="PS50943"/>
    </source>
</evidence>
<proteinExistence type="predicted"/>
<accession>A0ABT6BBL2</accession>
<dbReference type="Proteomes" id="UP001528850">
    <property type="component" value="Unassembled WGS sequence"/>
</dbReference>
<dbReference type="Pfam" id="PF01381">
    <property type="entry name" value="HTH_3"/>
    <property type="match status" value="1"/>
</dbReference>
<evidence type="ECO:0000313" key="3">
    <source>
        <dbReference type="Proteomes" id="UP001528850"/>
    </source>
</evidence>
<keyword evidence="3" id="KW-1185">Reference proteome</keyword>
<dbReference type="SMART" id="SM00530">
    <property type="entry name" value="HTH_XRE"/>
    <property type="match status" value="1"/>
</dbReference>
<sequence length="105" mass="11712">MSDRPSPRSPRRPESIILARMLLEARLAAGLTQLEAASELGVAQTLISKIEVNERKVELVVVRDLCRIYGVDFIDFVSRLDKAARKGKAALRPRLVRKDKGTSRA</sequence>
<name>A0ABT6BBL2_9GAMM</name>
<comment type="caution">
    <text evidence="2">The sequence shown here is derived from an EMBL/GenBank/DDBJ whole genome shotgun (WGS) entry which is preliminary data.</text>
</comment>